<gene>
    <name evidence="3" type="ORF">EXIGLDRAFT_267725</name>
</gene>
<sequence>MASSGVASDVDRQIIIVRDYTVPREQLYKAWTEPAYLWWFFNPDITPKDEPVIIDVRPGGVWRQRVMLDYDPKNDYLTGGVYKTVEPSSRLVFTWGAEGGTPKLEENIEAEVKFEDSESGSRMTFSVRLPDDWNVDVVKGTRLGWEMALDRFRPAAA</sequence>
<proteinExistence type="inferred from homology"/>
<dbReference type="EMBL" id="KV425913">
    <property type="protein sequence ID" value="KZV99050.1"/>
    <property type="molecule type" value="Genomic_DNA"/>
</dbReference>
<protein>
    <submittedName>
        <fullName evidence="3">Bet v1-like protein</fullName>
    </submittedName>
</protein>
<reference evidence="3 4" key="1">
    <citation type="journal article" date="2016" name="Mol. Biol. Evol.">
        <title>Comparative Genomics of Early-Diverging Mushroom-Forming Fungi Provides Insights into the Origins of Lignocellulose Decay Capabilities.</title>
        <authorList>
            <person name="Nagy L.G."/>
            <person name="Riley R."/>
            <person name="Tritt A."/>
            <person name="Adam C."/>
            <person name="Daum C."/>
            <person name="Floudas D."/>
            <person name="Sun H."/>
            <person name="Yadav J.S."/>
            <person name="Pangilinan J."/>
            <person name="Larsson K.H."/>
            <person name="Matsuura K."/>
            <person name="Barry K."/>
            <person name="Labutti K."/>
            <person name="Kuo R."/>
            <person name="Ohm R.A."/>
            <person name="Bhattacharya S.S."/>
            <person name="Shirouzu T."/>
            <person name="Yoshinaga Y."/>
            <person name="Martin F.M."/>
            <person name="Grigoriev I.V."/>
            <person name="Hibbett D.S."/>
        </authorList>
    </citation>
    <scope>NUCLEOTIDE SEQUENCE [LARGE SCALE GENOMIC DNA]</scope>
    <source>
        <strain evidence="3 4">HHB12029</strain>
    </source>
</reference>
<evidence type="ECO:0000256" key="1">
    <source>
        <dbReference type="ARBA" id="ARBA00006817"/>
    </source>
</evidence>
<dbReference type="AlphaFoldDB" id="A0A165MC46"/>
<dbReference type="InterPro" id="IPR013538">
    <property type="entry name" value="ASHA1/2-like_C"/>
</dbReference>
<dbReference type="CDD" id="cd07814">
    <property type="entry name" value="SRPBCC_CalC_Aha1-like"/>
    <property type="match status" value="1"/>
</dbReference>
<evidence type="ECO:0000259" key="2">
    <source>
        <dbReference type="Pfam" id="PF08327"/>
    </source>
</evidence>
<evidence type="ECO:0000313" key="4">
    <source>
        <dbReference type="Proteomes" id="UP000077266"/>
    </source>
</evidence>
<dbReference type="InParanoid" id="A0A165MC46"/>
<dbReference type="Pfam" id="PF08327">
    <property type="entry name" value="AHSA1"/>
    <property type="match status" value="1"/>
</dbReference>
<organism evidence="3 4">
    <name type="scientific">Exidia glandulosa HHB12029</name>
    <dbReference type="NCBI Taxonomy" id="1314781"/>
    <lineage>
        <taxon>Eukaryota</taxon>
        <taxon>Fungi</taxon>
        <taxon>Dikarya</taxon>
        <taxon>Basidiomycota</taxon>
        <taxon>Agaricomycotina</taxon>
        <taxon>Agaricomycetes</taxon>
        <taxon>Auriculariales</taxon>
        <taxon>Exidiaceae</taxon>
        <taxon>Exidia</taxon>
    </lineage>
</organism>
<evidence type="ECO:0000313" key="3">
    <source>
        <dbReference type="EMBL" id="KZV99050.1"/>
    </source>
</evidence>
<dbReference type="SUPFAM" id="SSF55961">
    <property type="entry name" value="Bet v1-like"/>
    <property type="match status" value="1"/>
</dbReference>
<accession>A0A165MC46</accession>
<comment type="similarity">
    <text evidence="1">Belongs to the AHA1 family.</text>
</comment>
<name>A0A165MC46_EXIGL</name>
<dbReference type="Gene3D" id="3.30.530.20">
    <property type="match status" value="1"/>
</dbReference>
<dbReference type="InterPro" id="IPR023393">
    <property type="entry name" value="START-like_dom_sf"/>
</dbReference>
<dbReference type="OrthoDB" id="10403491at2759"/>
<keyword evidence="4" id="KW-1185">Reference proteome</keyword>
<dbReference type="Proteomes" id="UP000077266">
    <property type="component" value="Unassembled WGS sequence"/>
</dbReference>
<feature type="domain" description="Activator of Hsp90 ATPase homologue 1/2-like C-terminal" evidence="2">
    <location>
        <begin position="22"/>
        <end position="153"/>
    </location>
</feature>